<proteinExistence type="predicted"/>
<keyword evidence="2" id="KW-1185">Reference proteome</keyword>
<feature type="compositionally biased region" description="Polar residues" evidence="1">
    <location>
        <begin position="784"/>
        <end position="794"/>
    </location>
</feature>
<dbReference type="GO" id="GO:0045893">
    <property type="term" value="P:positive regulation of DNA-templated transcription"/>
    <property type="evidence" value="ECO:0007669"/>
    <property type="project" value="TreeGrafter"/>
</dbReference>
<dbReference type="RefSeq" id="XP_027127389.2">
    <property type="nucleotide sequence ID" value="XM_027271588.2"/>
</dbReference>
<feature type="compositionally biased region" description="Polar residues" evidence="1">
    <location>
        <begin position="272"/>
        <end position="286"/>
    </location>
</feature>
<feature type="compositionally biased region" description="Basic residues" evidence="1">
    <location>
        <begin position="473"/>
        <end position="488"/>
    </location>
</feature>
<feature type="region of interest" description="Disordered" evidence="1">
    <location>
        <begin position="254"/>
        <end position="289"/>
    </location>
</feature>
<feature type="region of interest" description="Disordered" evidence="1">
    <location>
        <begin position="469"/>
        <end position="488"/>
    </location>
</feature>
<dbReference type="Proteomes" id="UP001652660">
    <property type="component" value="Chromosome 5c"/>
</dbReference>
<name>A0A6P6XJL2_COFAR</name>
<feature type="compositionally biased region" description="Polar residues" evidence="1">
    <location>
        <begin position="834"/>
        <end position="843"/>
    </location>
</feature>
<accession>A0A6P6XJL2</accession>
<dbReference type="PANTHER" id="PTHR31008">
    <property type="entry name" value="COP1-INTERACTING PROTEIN-RELATED"/>
    <property type="match status" value="1"/>
</dbReference>
<feature type="compositionally biased region" description="Basic and acidic residues" evidence="1">
    <location>
        <begin position="964"/>
        <end position="982"/>
    </location>
</feature>
<reference evidence="2" key="1">
    <citation type="journal article" date="2025" name="Foods">
        <title>Unveiling the Microbial Signatures of Arabica Coffee Cherries: Insights into Ripeness Specific Diversity, Functional Traits, and Implications for Quality and Safety.</title>
        <authorList>
            <consortium name="RefSeq"/>
            <person name="Tenea G.N."/>
            <person name="Cifuentes V."/>
            <person name="Reyes P."/>
            <person name="Cevallos-Vallejos M."/>
        </authorList>
    </citation>
    <scope>NUCLEOTIDE SEQUENCE [LARGE SCALE GENOMIC DNA]</scope>
</reference>
<dbReference type="GO" id="GO:0009416">
    <property type="term" value="P:response to light stimulus"/>
    <property type="evidence" value="ECO:0007669"/>
    <property type="project" value="TreeGrafter"/>
</dbReference>
<feature type="region of interest" description="Disordered" evidence="1">
    <location>
        <begin position="783"/>
        <end position="1038"/>
    </location>
</feature>
<evidence type="ECO:0000256" key="1">
    <source>
        <dbReference type="SAM" id="MobiDB-lite"/>
    </source>
</evidence>
<feature type="compositionally biased region" description="Basic and acidic residues" evidence="1">
    <location>
        <begin position="350"/>
        <end position="385"/>
    </location>
</feature>
<protein>
    <submittedName>
        <fullName evidence="3">COP1-interacting protein 7 isoform X1</fullName>
    </submittedName>
</protein>
<evidence type="ECO:0000313" key="2">
    <source>
        <dbReference type="Proteomes" id="UP001652660"/>
    </source>
</evidence>
<evidence type="ECO:0000313" key="3">
    <source>
        <dbReference type="RefSeq" id="XP_027127389.2"/>
    </source>
</evidence>
<feature type="compositionally biased region" description="Polar residues" evidence="1">
    <location>
        <begin position="896"/>
        <end position="914"/>
    </location>
</feature>
<feature type="compositionally biased region" description="Low complexity" evidence="1">
    <location>
        <begin position="386"/>
        <end position="395"/>
    </location>
</feature>
<dbReference type="OrthoDB" id="1749136at2759"/>
<feature type="region of interest" description="Disordered" evidence="1">
    <location>
        <begin position="1110"/>
        <end position="1139"/>
    </location>
</feature>
<dbReference type="PANTHER" id="PTHR31008:SF4">
    <property type="entry name" value="COP1-INTERACTING PROTEIN 7"/>
    <property type="match status" value="1"/>
</dbReference>
<feature type="compositionally biased region" description="Basic and acidic residues" evidence="1">
    <location>
        <begin position="849"/>
        <end position="877"/>
    </location>
</feature>
<dbReference type="AlphaFoldDB" id="A0A6P6XJL2"/>
<feature type="compositionally biased region" description="Low complexity" evidence="1">
    <location>
        <begin position="823"/>
        <end position="833"/>
    </location>
</feature>
<dbReference type="GeneID" id="113743539"/>
<feature type="region of interest" description="Disordered" evidence="1">
    <location>
        <begin position="337"/>
        <end position="421"/>
    </location>
</feature>
<reference evidence="3" key="2">
    <citation type="submission" date="2025-08" db="UniProtKB">
        <authorList>
            <consortium name="RefSeq"/>
        </authorList>
    </citation>
    <scope>IDENTIFICATION</scope>
    <source>
        <tissue evidence="3">Leaves</tissue>
    </source>
</reference>
<organism evidence="2 3">
    <name type="scientific">Coffea arabica</name>
    <name type="common">Arabian coffee</name>
    <dbReference type="NCBI Taxonomy" id="13443"/>
    <lineage>
        <taxon>Eukaryota</taxon>
        <taxon>Viridiplantae</taxon>
        <taxon>Streptophyta</taxon>
        <taxon>Embryophyta</taxon>
        <taxon>Tracheophyta</taxon>
        <taxon>Spermatophyta</taxon>
        <taxon>Magnoliopsida</taxon>
        <taxon>eudicotyledons</taxon>
        <taxon>Gunneridae</taxon>
        <taxon>Pentapetalae</taxon>
        <taxon>asterids</taxon>
        <taxon>lamiids</taxon>
        <taxon>Gentianales</taxon>
        <taxon>Rubiaceae</taxon>
        <taxon>Ixoroideae</taxon>
        <taxon>Gardenieae complex</taxon>
        <taxon>Bertiereae - Coffeeae clade</taxon>
        <taxon>Coffeeae</taxon>
        <taxon>Coffea</taxon>
    </lineage>
</organism>
<feature type="compositionally biased region" description="Basic and acidic residues" evidence="1">
    <location>
        <begin position="403"/>
        <end position="413"/>
    </location>
</feature>
<gene>
    <name evidence="3" type="primary">LOC113743539</name>
</gene>
<sequence length="1154" mass="127334">MDSRTHLDYVLFQLTPTRTRCDLVIFAGNKNEKFASGLLEPFLSHLKSAKDQISKGGYSITLRPTSNNASWFTKATLERFVRFVSTPEVLERFVTIEREITQIEDSILLNEQANGQIDADAGNMSLAVANTKGSAAQAKVESSGNGDATQEENSKVQLLRALESRRAVLRKEQAMAYARALVAGFEMDYIDDLISFSDAFGANRLREACNNFMELCNKKSDDRIWMDEVAAMQAFSPEFSYLGTSGIIIAGEGNDGALSSRQPNGQVDAPASDSTTSPGSLETNPDNGLLKATCAQSSQVPPWAQYMHNFQGPAFQQFPPYQGYFYPGMQVPQSYFPGNGPWPSGTEESGLGHHADDDRKSKSVSKNKDKFSNRRKERTSKHSDSNEPSYSSSASDSEEYEDDGKRHSLDQLPKKSGKSSSRKVVICNINYITSKRSGERESNSEVDSSDEDGFIDANSLKQQVDEALGSFDKRHKSTSGKNRKRDGIKKHINETDGLANRDIENISAAITDGEKRTQEWDVFQSLLMQDADSDSRAIDTSQSTGEYHEYMTNKFSGGQKFSSFSVEAEDVPRNRGIATDAFLLGKRSVADEGIPNMANFDAGENVRAVVKRGTADEELLLSQRFVGSEAHRQATLSDWGTESSIMKSQREENWFVGNRPDISGDHAMFNGQNTPAYGVEPLQIKESNKDVLVDDSFMIQAGPVGGPSIDEQKTDIFLEADIAGANKHDTSRPDDAQDKIRTNNGYEPDDLYMVLGRHSVAEQVAAPWNPEMDYNENSLAEAVKQQSDVETNDSIDVKKLQNVKSTNTTTGKSQVKSKTTAGLLSRSRSELLSKSGNTPSRSKTMVHRSKTDQEEENRKKMEELRIQRQKRIAERSATKASPAVTSRMTTKENKKATLSANNGETKVQASTQETAKLHKPVFRSSTIDRLSAARTSDLRSSSESKAGQTKKATMKDSGPQNKKVNQEKLIFSDKKTGAKDSNKYSSISDAPGSDDMAAVKSLQNKQSRLKATPGGLREEAEDIKELHSISSIDKTERERDLPVPIENHSAQTEPFSVNVEDTTKASLVTNDYTGSKPEMSGYEPPSTASDVIEDIMVSENFPVLPKVSVSKVSTPPQKCDTSPEYHSRKKWNNGETSPKISKGFRKLLLFGRKS</sequence>
<feature type="compositionally biased region" description="Polar residues" evidence="1">
    <location>
        <begin position="802"/>
        <end position="822"/>
    </location>
</feature>
<feature type="compositionally biased region" description="Basic and acidic residues" evidence="1">
    <location>
        <begin position="1023"/>
        <end position="1038"/>
    </location>
</feature>